<dbReference type="EMBL" id="BAAARW010000002">
    <property type="protein sequence ID" value="GAA2403042.1"/>
    <property type="molecule type" value="Genomic_DNA"/>
</dbReference>
<reference evidence="3 4" key="1">
    <citation type="journal article" date="2019" name="Int. J. Syst. Evol. Microbiol.">
        <title>The Global Catalogue of Microorganisms (GCM) 10K type strain sequencing project: providing services to taxonomists for standard genome sequencing and annotation.</title>
        <authorList>
            <consortium name="The Broad Institute Genomics Platform"/>
            <consortium name="The Broad Institute Genome Sequencing Center for Infectious Disease"/>
            <person name="Wu L."/>
            <person name="Ma J."/>
        </authorList>
    </citation>
    <scope>NUCLEOTIDE SEQUENCE [LARGE SCALE GENOMIC DNA]</scope>
    <source>
        <strain evidence="3 4">JCM 3325</strain>
    </source>
</reference>
<dbReference type="Pfam" id="PF13531">
    <property type="entry name" value="SBP_bac_11"/>
    <property type="match status" value="1"/>
</dbReference>
<dbReference type="PANTHER" id="PTHR30006">
    <property type="entry name" value="THIAMINE-BINDING PERIPLASMIC PROTEIN-RELATED"/>
    <property type="match status" value="1"/>
</dbReference>
<keyword evidence="1 2" id="KW-0732">Signal</keyword>
<proteinExistence type="predicted"/>
<dbReference type="Proteomes" id="UP001501231">
    <property type="component" value="Unassembled WGS sequence"/>
</dbReference>
<evidence type="ECO:0000256" key="2">
    <source>
        <dbReference type="SAM" id="SignalP"/>
    </source>
</evidence>
<evidence type="ECO:0000256" key="1">
    <source>
        <dbReference type="ARBA" id="ARBA00022729"/>
    </source>
</evidence>
<feature type="chain" id="PRO_5047401019" evidence="2">
    <location>
        <begin position="29"/>
        <end position="349"/>
    </location>
</feature>
<comment type="caution">
    <text evidence="3">The sequence shown here is derived from an EMBL/GenBank/DDBJ whole genome shotgun (WGS) entry which is preliminary data.</text>
</comment>
<keyword evidence="4" id="KW-1185">Reference proteome</keyword>
<dbReference type="PANTHER" id="PTHR30006:SF2">
    <property type="entry name" value="ABC TRANSPORTER SUBSTRATE-BINDING PROTEIN"/>
    <property type="match status" value="1"/>
</dbReference>
<sequence length="349" mass="37898">MIKDVHRRRFLSGIALTVTAVLPAAACAAGPVEVKSKGPVAGSWDKVVSAAEKEGRVTIYSSQGTDQLEDLKARFEKKYPKIKVMVVRGIDADMTPKVEAERKTGKGIADILTIASLNWVKTNKDLYEAPRGPSFDAPAYSKATSVPEGTYFLTNAAILTFGWNTKRYPAGIKDYSDLLNPQLAGGKIGVIKPATSAAVDFYLYLKETYGEDFVRKLGAQRPRIYPSSLPMAQALTSGEIAAAAFVQPLVDEKKTGAPVDWGLPKQAWGSMFWGMALKSSPHPNAAQVLADFMIGQQGQEAIARKNASVLRNIPGTVATMGQVRKQELSQLTPDKVKAFQEEWNEQYGA</sequence>
<protein>
    <submittedName>
        <fullName evidence="3">Extracellular solute-binding protein</fullName>
    </submittedName>
</protein>
<feature type="signal peptide" evidence="2">
    <location>
        <begin position="1"/>
        <end position="28"/>
    </location>
</feature>
<name>A0ABN3IF39_9ACTN</name>
<evidence type="ECO:0000313" key="3">
    <source>
        <dbReference type="EMBL" id="GAA2403042.1"/>
    </source>
</evidence>
<dbReference type="SUPFAM" id="SSF53850">
    <property type="entry name" value="Periplasmic binding protein-like II"/>
    <property type="match status" value="1"/>
</dbReference>
<gene>
    <name evidence="3" type="ORF">GCM10010191_08240</name>
</gene>
<evidence type="ECO:0000313" key="4">
    <source>
        <dbReference type="Proteomes" id="UP001501231"/>
    </source>
</evidence>
<dbReference type="RefSeq" id="WP_344587050.1">
    <property type="nucleotide sequence ID" value="NZ_BAAARW010000002.1"/>
</dbReference>
<accession>A0ABN3IF39</accession>
<dbReference type="Gene3D" id="3.40.190.10">
    <property type="entry name" value="Periplasmic binding protein-like II"/>
    <property type="match status" value="2"/>
</dbReference>
<organism evidence="3 4">
    <name type="scientific">Actinomadura vinacea</name>
    <dbReference type="NCBI Taxonomy" id="115336"/>
    <lineage>
        <taxon>Bacteria</taxon>
        <taxon>Bacillati</taxon>
        <taxon>Actinomycetota</taxon>
        <taxon>Actinomycetes</taxon>
        <taxon>Streptosporangiales</taxon>
        <taxon>Thermomonosporaceae</taxon>
        <taxon>Actinomadura</taxon>
    </lineage>
</organism>